<keyword evidence="1" id="KW-0802">TPR repeat</keyword>
<evidence type="ECO:0000256" key="2">
    <source>
        <dbReference type="SAM" id="SignalP"/>
    </source>
</evidence>
<feature type="repeat" description="TPR" evidence="1">
    <location>
        <begin position="331"/>
        <end position="364"/>
    </location>
</feature>
<organism evidence="3 4">
    <name type="scientific">Coprobacter secundus subsp. similis</name>
    <dbReference type="NCBI Taxonomy" id="2751153"/>
    <lineage>
        <taxon>Bacteria</taxon>
        <taxon>Pseudomonadati</taxon>
        <taxon>Bacteroidota</taxon>
        <taxon>Bacteroidia</taxon>
        <taxon>Bacteroidales</taxon>
        <taxon>Barnesiellaceae</taxon>
        <taxon>Coprobacter</taxon>
    </lineage>
</organism>
<dbReference type="InterPro" id="IPR011990">
    <property type="entry name" value="TPR-like_helical_dom_sf"/>
</dbReference>
<dbReference type="InterPro" id="IPR019734">
    <property type="entry name" value="TPR_rpt"/>
</dbReference>
<dbReference type="RefSeq" id="WP_021930584.1">
    <property type="nucleotide sequence ID" value="NZ_AP023322.1"/>
</dbReference>
<evidence type="ECO:0000313" key="4">
    <source>
        <dbReference type="Proteomes" id="UP000594042"/>
    </source>
</evidence>
<gene>
    <name evidence="3" type="ORF">Cop2CBH44_17850</name>
</gene>
<dbReference type="EMBL" id="AP023322">
    <property type="protein sequence ID" value="BCI63432.1"/>
    <property type="molecule type" value="Genomic_DNA"/>
</dbReference>
<evidence type="ECO:0000256" key="1">
    <source>
        <dbReference type="PROSITE-ProRule" id="PRU00339"/>
    </source>
</evidence>
<feature type="chain" id="PRO_5029012958" evidence="2">
    <location>
        <begin position="24"/>
        <end position="545"/>
    </location>
</feature>
<proteinExistence type="predicted"/>
<dbReference type="PROSITE" id="PS50005">
    <property type="entry name" value="TPR"/>
    <property type="match status" value="2"/>
</dbReference>
<evidence type="ECO:0000313" key="3">
    <source>
        <dbReference type="EMBL" id="BCI63432.1"/>
    </source>
</evidence>
<dbReference type="GO" id="GO:0051301">
    <property type="term" value="P:cell division"/>
    <property type="evidence" value="ECO:0007669"/>
    <property type="project" value="TreeGrafter"/>
</dbReference>
<accession>A0A7G1HX92</accession>
<sequence>MKIKFLLLSSLIFVGGMTMKVSAASYADGIEYFKSGQPDRAKIILQRTFNDASTNKAEACYYLGEIYSGMQKNDSAMYYYKEGIKIDPLYPFNKIGEAKLMLKSNTKGAESIFKEILKEKANKKNPAVQLAIAKAYYENVMPEYQKYLDKAIDADKKFAETYLFQGDMLVDKKQYGDACGYYEMAISFDVNCVPAYVKYANIYFPINSTLAIQKLEDLKALAPNSAIMQRELAEAYYKNNQFGKAVDAYAQYMANPNHFDSDQPRYAALLFFDKKYDESLALVNELLKKDPNNFVLKRLAMYNYNELKQYDKALEAAKTFMPTLDNPGFTSRDYVMYGAILIENKQADQAIPLYEKALQVDTANVQLYQDLSDAYRMAGQYGKSADAYKEYMKRTGEASTMDYFSLGGIYYRAGSTAPSTTPEELAVKNAYFMEADSLFTLVAERAPEDYRGFLWRARANAGLDPETEQGLAKPYYEQAMVLLEKDTSSKSALVECYKYLGYYNYLKEYAGNVKGFPETRKYWNKVLEVSPESADIKAALDQLPK</sequence>
<dbReference type="AlphaFoldDB" id="A0A7G1HX92"/>
<dbReference type="Pfam" id="PF14559">
    <property type="entry name" value="TPR_19"/>
    <property type="match status" value="1"/>
</dbReference>
<protein>
    <submittedName>
        <fullName evidence="3">Uncharacterized protein</fullName>
    </submittedName>
</protein>
<dbReference type="PANTHER" id="PTHR12558:SF44">
    <property type="entry name" value="TETRATRICOPEPTIDE REPEAT-CONTAINING PROTEIN"/>
    <property type="match status" value="1"/>
</dbReference>
<reference evidence="4" key="1">
    <citation type="submission" date="2020-07" db="EMBL/GenBank/DDBJ databases">
        <title>Complete genome sequencing of Coprobacter sp. strain 2CBH44.</title>
        <authorList>
            <person name="Sakamoto M."/>
            <person name="Murakami T."/>
            <person name="Mori H."/>
        </authorList>
    </citation>
    <scope>NUCLEOTIDE SEQUENCE [LARGE SCALE GENOMIC DNA]</scope>
    <source>
        <strain evidence="4">2CBH44</strain>
    </source>
</reference>
<keyword evidence="2" id="KW-0732">Signal</keyword>
<dbReference type="Gene3D" id="1.25.40.10">
    <property type="entry name" value="Tetratricopeptide repeat domain"/>
    <property type="match status" value="3"/>
</dbReference>
<dbReference type="PANTHER" id="PTHR12558">
    <property type="entry name" value="CELL DIVISION CYCLE 16,23,27"/>
    <property type="match status" value="1"/>
</dbReference>
<dbReference type="KEGG" id="copr:Cop2CBH44_17850"/>
<name>A0A7G1HX92_9BACT</name>
<keyword evidence="4" id="KW-1185">Reference proteome</keyword>
<dbReference type="Proteomes" id="UP000594042">
    <property type="component" value="Chromosome"/>
</dbReference>
<dbReference type="SUPFAM" id="SSF48452">
    <property type="entry name" value="TPR-like"/>
    <property type="match status" value="2"/>
</dbReference>
<feature type="signal peptide" evidence="2">
    <location>
        <begin position="1"/>
        <end position="23"/>
    </location>
</feature>
<feature type="repeat" description="TPR" evidence="1">
    <location>
        <begin position="57"/>
        <end position="90"/>
    </location>
</feature>
<dbReference type="SMART" id="SM00028">
    <property type="entry name" value="TPR"/>
    <property type="match status" value="4"/>
</dbReference>